<dbReference type="EMBL" id="JAWWNJ010000003">
    <property type="protein sequence ID" value="KAK7059690.1"/>
    <property type="molecule type" value="Genomic_DNA"/>
</dbReference>
<comment type="caution">
    <text evidence="2">The sequence shown here is derived from an EMBL/GenBank/DDBJ whole genome shotgun (WGS) entry which is preliminary data.</text>
</comment>
<gene>
    <name evidence="2" type="ORF">R3P38DRAFT_2837261</name>
</gene>
<reference evidence="2 3" key="1">
    <citation type="journal article" date="2024" name="J Genomics">
        <title>Draft genome sequencing and assembly of Favolaschia claudopus CIRM-BRFM 2984 isolated from oak limbs.</title>
        <authorList>
            <person name="Navarro D."/>
            <person name="Drula E."/>
            <person name="Chaduli D."/>
            <person name="Cazenave R."/>
            <person name="Ahrendt S."/>
            <person name="Wang J."/>
            <person name="Lipzen A."/>
            <person name="Daum C."/>
            <person name="Barry K."/>
            <person name="Grigoriev I.V."/>
            <person name="Favel A."/>
            <person name="Rosso M.N."/>
            <person name="Martin F."/>
        </authorList>
    </citation>
    <scope>NUCLEOTIDE SEQUENCE [LARGE SCALE GENOMIC DNA]</scope>
    <source>
        <strain evidence="2 3">CIRM-BRFM 2984</strain>
    </source>
</reference>
<organism evidence="2 3">
    <name type="scientific">Favolaschia claudopus</name>
    <dbReference type="NCBI Taxonomy" id="2862362"/>
    <lineage>
        <taxon>Eukaryota</taxon>
        <taxon>Fungi</taxon>
        <taxon>Dikarya</taxon>
        <taxon>Basidiomycota</taxon>
        <taxon>Agaricomycotina</taxon>
        <taxon>Agaricomycetes</taxon>
        <taxon>Agaricomycetidae</taxon>
        <taxon>Agaricales</taxon>
        <taxon>Marasmiineae</taxon>
        <taxon>Mycenaceae</taxon>
        <taxon>Favolaschia</taxon>
    </lineage>
</organism>
<keyword evidence="1" id="KW-0732">Signal</keyword>
<feature type="signal peptide" evidence="1">
    <location>
        <begin position="1"/>
        <end position="19"/>
    </location>
</feature>
<accession>A0AAW0E9G7</accession>
<keyword evidence="3" id="KW-1185">Reference proteome</keyword>
<evidence type="ECO:0000313" key="2">
    <source>
        <dbReference type="EMBL" id="KAK7059690.1"/>
    </source>
</evidence>
<sequence length="107" mass="11452">MRFTTLAVSVIFAAVGVIARDDRLLYNIPAGDSMDQFTADFQSLCSTWHPAIHGDSLTFVQALVQPGDYQGNNADTEAKIVCSWQDPDGNIVTFTEDVAASLGATPA</sequence>
<feature type="chain" id="PRO_5043810498" evidence="1">
    <location>
        <begin position="20"/>
        <end position="107"/>
    </location>
</feature>
<proteinExistence type="predicted"/>
<keyword evidence="2" id="KW-0378">Hydrolase</keyword>
<dbReference type="Proteomes" id="UP001362999">
    <property type="component" value="Unassembled WGS sequence"/>
</dbReference>
<dbReference type="AlphaFoldDB" id="A0AAW0E9G7"/>
<evidence type="ECO:0000313" key="3">
    <source>
        <dbReference type="Proteomes" id="UP001362999"/>
    </source>
</evidence>
<dbReference type="GO" id="GO:0016787">
    <property type="term" value="F:hydrolase activity"/>
    <property type="evidence" value="ECO:0007669"/>
    <property type="project" value="UniProtKB-KW"/>
</dbReference>
<protein>
    <submittedName>
        <fullName evidence="2">Glycoside hydrolase family 81 protein</fullName>
    </submittedName>
</protein>
<evidence type="ECO:0000256" key="1">
    <source>
        <dbReference type="SAM" id="SignalP"/>
    </source>
</evidence>
<name>A0AAW0E9G7_9AGAR</name>